<dbReference type="InterPro" id="IPR043168">
    <property type="entry name" value="DegV_C"/>
</dbReference>
<dbReference type="Pfam" id="PF02645">
    <property type="entry name" value="DegV"/>
    <property type="match status" value="1"/>
</dbReference>
<proteinExistence type="predicted"/>
<name>A0ABV4DYS1_9CLOT</name>
<evidence type="ECO:0000313" key="3">
    <source>
        <dbReference type="EMBL" id="MEY8764037.1"/>
    </source>
</evidence>
<dbReference type="InterPro" id="IPR003797">
    <property type="entry name" value="DegV"/>
</dbReference>
<evidence type="ECO:0000256" key="1">
    <source>
        <dbReference type="ARBA" id="ARBA00003238"/>
    </source>
</evidence>
<dbReference type="PANTHER" id="PTHR33434:SF3">
    <property type="entry name" value="DEGV DOMAIN-CONTAINING PROTEIN YITS"/>
    <property type="match status" value="1"/>
</dbReference>
<dbReference type="EMBL" id="JBGFFE010000014">
    <property type="protein sequence ID" value="MEY8764037.1"/>
    <property type="molecule type" value="Genomic_DNA"/>
</dbReference>
<evidence type="ECO:0000256" key="2">
    <source>
        <dbReference type="ARBA" id="ARBA00023121"/>
    </source>
</evidence>
<sequence length="283" mass="31575">MEKIALITDSTSDIPKDIVDKYNVNVLHYRVIYKDREFIDGINVDSKYIYDNLDREIPTSSLPPMDEMETLFSNLQKEGYTHAIAITLSGGLTGIFNGIKLVSENYPGIKTYIYDSKSISAGETMLVEECAKLIEKGVSFDEIVNRLPSLRKRLHLYFVVGTLEYLKRGGRIGKIAGSIAELLNIKPIVAVDVNDGKYYTYDKVRGRKRSLNRLIKIANDILRTKKCRMAVMHGCALEDSKKIFDVIKKNSNVVSATFGGNISPVSGVHSGPGLVGLVLFEEE</sequence>
<keyword evidence="4" id="KW-1185">Reference proteome</keyword>
<dbReference type="Proteomes" id="UP001565220">
    <property type="component" value="Unassembled WGS sequence"/>
</dbReference>
<accession>A0ABV4DYS1</accession>
<organism evidence="3 4">
    <name type="scientific">Clostridium lapidicellarium</name>
    <dbReference type="NCBI Taxonomy" id="3240931"/>
    <lineage>
        <taxon>Bacteria</taxon>
        <taxon>Bacillati</taxon>
        <taxon>Bacillota</taxon>
        <taxon>Clostridia</taxon>
        <taxon>Eubacteriales</taxon>
        <taxon>Clostridiaceae</taxon>
        <taxon>Clostridium</taxon>
    </lineage>
</organism>
<dbReference type="Gene3D" id="3.30.1180.10">
    <property type="match status" value="1"/>
</dbReference>
<evidence type="ECO:0000313" key="4">
    <source>
        <dbReference type="Proteomes" id="UP001565220"/>
    </source>
</evidence>
<dbReference type="SUPFAM" id="SSF82549">
    <property type="entry name" value="DAK1/DegV-like"/>
    <property type="match status" value="1"/>
</dbReference>
<dbReference type="InterPro" id="IPR050270">
    <property type="entry name" value="DegV_domain_contain"/>
</dbReference>
<comment type="caution">
    <text evidence="3">The sequence shown here is derived from an EMBL/GenBank/DDBJ whole genome shotgun (WGS) entry which is preliminary data.</text>
</comment>
<dbReference type="PROSITE" id="PS51482">
    <property type="entry name" value="DEGV"/>
    <property type="match status" value="1"/>
</dbReference>
<dbReference type="RefSeq" id="WP_369869079.1">
    <property type="nucleotide sequence ID" value="NZ_JBGFFE010000014.1"/>
</dbReference>
<dbReference type="PANTHER" id="PTHR33434">
    <property type="entry name" value="DEGV DOMAIN-CONTAINING PROTEIN DR_1986-RELATED"/>
    <property type="match status" value="1"/>
</dbReference>
<reference evidence="3 4" key="1">
    <citation type="submission" date="2024-08" db="EMBL/GenBank/DDBJ databases">
        <title>Clostridium lapicellarii sp. nov., and Clostridium renhuaiense sp. nov., two species isolated from the mud in a fermentation cellar used for producing sauce-flavour Chinese liquors.</title>
        <authorList>
            <person name="Yang F."/>
            <person name="Wang H."/>
            <person name="Chen L.Q."/>
            <person name="Zhou N."/>
            <person name="Lu J.J."/>
            <person name="Pu X.X."/>
            <person name="Wan B."/>
            <person name="Wang L."/>
            <person name="Liu S.J."/>
        </authorList>
    </citation>
    <scope>NUCLEOTIDE SEQUENCE [LARGE SCALE GENOMIC DNA]</scope>
    <source>
        <strain evidence="3 4">MT-113</strain>
    </source>
</reference>
<keyword evidence="2" id="KW-0446">Lipid-binding</keyword>
<protein>
    <submittedName>
        <fullName evidence="3">DegV family protein</fullName>
    </submittedName>
</protein>
<gene>
    <name evidence="3" type="ORF">AB8S09_10360</name>
</gene>
<comment type="function">
    <text evidence="1">May bind long-chain fatty acids, such as palmitate, and may play a role in lipid transport or fatty acid metabolism.</text>
</comment>
<dbReference type="Gene3D" id="3.40.50.10170">
    <property type="match status" value="1"/>
</dbReference>
<dbReference type="NCBIfam" id="TIGR00762">
    <property type="entry name" value="DegV"/>
    <property type="match status" value="1"/>
</dbReference>